<dbReference type="OrthoDB" id="5458716at2"/>
<dbReference type="AlphaFoldDB" id="E1JU48"/>
<evidence type="ECO:0000313" key="2">
    <source>
        <dbReference type="EMBL" id="EFL51978.1"/>
    </source>
</evidence>
<sequence length="126" mass="13684">MKAMYPCGASLPEDVLSVFDPEGARRRMGVDRAGFGRVFEHIWREVSERRTLIDAAWQAGDFKRIGLQAHTIKSAAATIGAEGLCRAAAAVERAAEAGDRQALDAAMAALRTARETLCRLVGIQQR</sequence>
<protein>
    <submittedName>
        <fullName evidence="2">Hpt protein</fullName>
    </submittedName>
</protein>
<dbReference type="GO" id="GO:0000160">
    <property type="term" value="P:phosphorelay signal transduction system"/>
    <property type="evidence" value="ECO:0007669"/>
    <property type="project" value="InterPro"/>
</dbReference>
<feature type="domain" description="HPt" evidence="1">
    <location>
        <begin position="41"/>
        <end position="115"/>
    </location>
</feature>
<comment type="caution">
    <text evidence="2">The sequence shown here is derived from an EMBL/GenBank/DDBJ whole genome shotgun (WGS) entry which is preliminary data.</text>
</comment>
<evidence type="ECO:0000313" key="3">
    <source>
        <dbReference type="Proteomes" id="UP000006250"/>
    </source>
</evidence>
<dbReference type="Proteomes" id="UP000006250">
    <property type="component" value="Unassembled WGS sequence"/>
</dbReference>
<dbReference type="SUPFAM" id="SSF47226">
    <property type="entry name" value="Histidine-containing phosphotransfer domain, HPT domain"/>
    <property type="match status" value="1"/>
</dbReference>
<dbReference type="Pfam" id="PF01627">
    <property type="entry name" value="Hpt"/>
    <property type="match status" value="1"/>
</dbReference>
<dbReference type="Gene3D" id="1.20.120.160">
    <property type="entry name" value="HPT domain"/>
    <property type="match status" value="1"/>
</dbReference>
<dbReference type="eggNOG" id="ENOG503183N">
    <property type="taxonomic scope" value="Bacteria"/>
</dbReference>
<dbReference type="STRING" id="596151.DesfrDRAFT_1147"/>
<keyword evidence="3" id="KW-1185">Reference proteome</keyword>
<gene>
    <name evidence="2" type="ORF">DesfrDRAFT_1147</name>
</gene>
<proteinExistence type="predicted"/>
<dbReference type="GO" id="GO:0004672">
    <property type="term" value="F:protein kinase activity"/>
    <property type="evidence" value="ECO:0007669"/>
    <property type="project" value="UniProtKB-ARBA"/>
</dbReference>
<dbReference type="InterPro" id="IPR036641">
    <property type="entry name" value="HPT_dom_sf"/>
</dbReference>
<dbReference type="EMBL" id="AECZ01000006">
    <property type="protein sequence ID" value="EFL51978.1"/>
    <property type="molecule type" value="Genomic_DNA"/>
</dbReference>
<evidence type="ECO:0000259" key="1">
    <source>
        <dbReference type="Pfam" id="PF01627"/>
    </source>
</evidence>
<dbReference type="InterPro" id="IPR008207">
    <property type="entry name" value="Sig_transdc_His_kin_Hpt_dom"/>
</dbReference>
<accession>E1JU48</accession>
<reference evidence="2 3" key="1">
    <citation type="submission" date="2010-08" db="EMBL/GenBank/DDBJ databases">
        <title>The draft genome of Desulfovibrio fructosovorans JJ.</title>
        <authorList>
            <consortium name="US DOE Joint Genome Institute (JGI-PGF)"/>
            <person name="Lucas S."/>
            <person name="Copeland A."/>
            <person name="Lapidus A."/>
            <person name="Cheng J.-F."/>
            <person name="Bruce D."/>
            <person name="Goodwin L."/>
            <person name="Pitluck S."/>
            <person name="Land M.L."/>
            <person name="Hauser L."/>
            <person name="Chang Y.-J."/>
            <person name="Jeffries C."/>
            <person name="Wall J.D."/>
            <person name="Stahl D.A."/>
            <person name="Arkin A.P."/>
            <person name="Dehal P."/>
            <person name="Stolyar S.M."/>
            <person name="Hazen T.C."/>
            <person name="Woyke T.J."/>
        </authorList>
    </citation>
    <scope>NUCLEOTIDE SEQUENCE [LARGE SCALE GENOMIC DNA]</scope>
    <source>
        <strain evidence="2 3">JJ</strain>
    </source>
</reference>
<name>E1JU48_SOLFR</name>
<dbReference type="RefSeq" id="WP_005991965.1">
    <property type="nucleotide sequence ID" value="NZ_AECZ01000006.1"/>
</dbReference>
<organism evidence="2 3">
    <name type="scientific">Solidesulfovibrio fructosivorans JJ]</name>
    <dbReference type="NCBI Taxonomy" id="596151"/>
    <lineage>
        <taxon>Bacteria</taxon>
        <taxon>Pseudomonadati</taxon>
        <taxon>Thermodesulfobacteriota</taxon>
        <taxon>Desulfovibrionia</taxon>
        <taxon>Desulfovibrionales</taxon>
        <taxon>Desulfovibrionaceae</taxon>
        <taxon>Solidesulfovibrio</taxon>
    </lineage>
</organism>